<name>A0AAD8ZMD1_9TELE</name>
<accession>A0AAD8ZMD1</accession>
<keyword evidence="2" id="KW-1185">Reference proteome</keyword>
<evidence type="ECO:0000313" key="1">
    <source>
        <dbReference type="EMBL" id="KAK1801987.1"/>
    </source>
</evidence>
<evidence type="ECO:0000313" key="2">
    <source>
        <dbReference type="Proteomes" id="UP001239994"/>
    </source>
</evidence>
<organism evidence="1 2">
    <name type="scientific">Electrophorus voltai</name>
    <dbReference type="NCBI Taxonomy" id="2609070"/>
    <lineage>
        <taxon>Eukaryota</taxon>
        <taxon>Metazoa</taxon>
        <taxon>Chordata</taxon>
        <taxon>Craniata</taxon>
        <taxon>Vertebrata</taxon>
        <taxon>Euteleostomi</taxon>
        <taxon>Actinopterygii</taxon>
        <taxon>Neopterygii</taxon>
        <taxon>Teleostei</taxon>
        <taxon>Ostariophysi</taxon>
        <taxon>Gymnotiformes</taxon>
        <taxon>Gymnotoidei</taxon>
        <taxon>Gymnotidae</taxon>
        <taxon>Electrophorus</taxon>
    </lineage>
</organism>
<feature type="non-terminal residue" evidence="1">
    <location>
        <position position="91"/>
    </location>
</feature>
<dbReference type="Proteomes" id="UP001239994">
    <property type="component" value="Unassembled WGS sequence"/>
</dbReference>
<feature type="non-terminal residue" evidence="1">
    <location>
        <position position="1"/>
    </location>
</feature>
<sequence>YKLFVLADSSSGYTYNLSMYEEKAWKPSGIGLSFVLVKSVQRWINQSGTWSTQWIPVPEPVWAYNKFMRGVDLSDALIKYLLLCNAEDQAL</sequence>
<dbReference type="AlphaFoldDB" id="A0AAD8ZMD1"/>
<proteinExistence type="predicted"/>
<comment type="caution">
    <text evidence="1">The sequence shown here is derived from an EMBL/GenBank/DDBJ whole genome shotgun (WGS) entry which is preliminary data.</text>
</comment>
<protein>
    <submittedName>
        <fullName evidence="1">Uncharacterized protein</fullName>
    </submittedName>
</protein>
<gene>
    <name evidence="1" type="ORF">P4O66_022221</name>
</gene>
<dbReference type="EMBL" id="JAROKS010000008">
    <property type="protein sequence ID" value="KAK1801987.1"/>
    <property type="molecule type" value="Genomic_DNA"/>
</dbReference>
<reference evidence="1" key="1">
    <citation type="submission" date="2023-03" db="EMBL/GenBank/DDBJ databases">
        <title>Electrophorus voltai genome.</title>
        <authorList>
            <person name="Bian C."/>
        </authorList>
    </citation>
    <scope>NUCLEOTIDE SEQUENCE</scope>
    <source>
        <strain evidence="1">CB-2022</strain>
        <tissue evidence="1">Muscle</tissue>
    </source>
</reference>